<keyword evidence="4 12" id="KW-0812">Transmembrane</keyword>
<dbReference type="PANTHER" id="PTHR45695">
    <property type="entry name" value="LEUCOKININ RECEPTOR-RELATED"/>
    <property type="match status" value="1"/>
</dbReference>
<evidence type="ECO:0000256" key="8">
    <source>
        <dbReference type="ARBA" id="ARBA00023157"/>
    </source>
</evidence>
<evidence type="ECO:0000256" key="4">
    <source>
        <dbReference type="ARBA" id="ARBA00022692"/>
    </source>
</evidence>
<gene>
    <name evidence="15" type="ORF">KUTeg_008594</name>
</gene>
<dbReference type="InterPro" id="IPR000611">
    <property type="entry name" value="NPY_rcpt"/>
</dbReference>
<keyword evidence="5 13" id="KW-1133">Transmembrane helix</keyword>
<dbReference type="Pfam" id="PF00001">
    <property type="entry name" value="7tm_1"/>
    <property type="match status" value="1"/>
</dbReference>
<evidence type="ECO:0000256" key="12">
    <source>
        <dbReference type="RuleBase" id="RU000688"/>
    </source>
</evidence>
<reference evidence="15 16" key="1">
    <citation type="submission" date="2022-12" db="EMBL/GenBank/DDBJ databases">
        <title>Chromosome-level genome of Tegillarca granosa.</title>
        <authorList>
            <person name="Kim J."/>
        </authorList>
    </citation>
    <scope>NUCLEOTIDE SEQUENCE [LARGE SCALE GENOMIC DNA]</scope>
    <source>
        <strain evidence="15">Teg-2019</strain>
        <tissue evidence="15">Adductor muscle</tissue>
    </source>
</reference>
<evidence type="ECO:0000256" key="11">
    <source>
        <dbReference type="ARBA" id="ARBA00023224"/>
    </source>
</evidence>
<sequence>MNDTLFGNISQWSSGVGYNGTESALKHYHVILLPVISSIIIIVGSIGNGLVIYTLGKNGEMTPTNCYVINLAIADLTFIVIVVPFTTVAIILPEWIFGDGMCKIVHYMMYVSIHATCLTLTAMTVDRFHAIVYPVSSMKWRSNKASTIISVSVWAVSLLLSVPFAMFSKESIDEKHKWIYCKENWPTVSIQEGMQMAVICTTYEECNGTTPLSSQSQIRRRKKVTRMVAVVVALFAIFWFPIHFINVYLKFFKNFDTSSQMLYNSKIFAHTLSYANSCVNPFVYAFLNDGFKKAFNKTFPSCWWCPCARPKNYERCTQVTGMVDQAVQAIPDEEHDNENDCELIQLNQVRKHSSQRPSFV</sequence>
<feature type="transmembrane region" description="Helical" evidence="13">
    <location>
        <begin position="104"/>
        <end position="125"/>
    </location>
</feature>
<keyword evidence="11 12" id="KW-0807">Transducer</keyword>
<evidence type="ECO:0000313" key="15">
    <source>
        <dbReference type="EMBL" id="KAJ8314033.1"/>
    </source>
</evidence>
<feature type="transmembrane region" description="Helical" evidence="13">
    <location>
        <begin position="67"/>
        <end position="92"/>
    </location>
</feature>
<feature type="transmembrane region" description="Helical" evidence="13">
    <location>
        <begin position="30"/>
        <end position="55"/>
    </location>
</feature>
<evidence type="ECO:0000256" key="1">
    <source>
        <dbReference type="ARBA" id="ARBA00004651"/>
    </source>
</evidence>
<evidence type="ECO:0000256" key="6">
    <source>
        <dbReference type="ARBA" id="ARBA00023040"/>
    </source>
</evidence>
<evidence type="ECO:0000256" key="13">
    <source>
        <dbReference type="SAM" id="Phobius"/>
    </source>
</evidence>
<feature type="domain" description="G-protein coupled receptors family 1 profile" evidence="14">
    <location>
        <begin position="47"/>
        <end position="284"/>
    </location>
</feature>
<evidence type="ECO:0000256" key="7">
    <source>
        <dbReference type="ARBA" id="ARBA00023136"/>
    </source>
</evidence>
<protein>
    <recommendedName>
        <fullName evidence="14">G-protein coupled receptors family 1 profile domain-containing protein</fullName>
    </recommendedName>
</protein>
<dbReference type="PRINTS" id="PR00237">
    <property type="entry name" value="GPCRRHODOPSN"/>
</dbReference>
<evidence type="ECO:0000256" key="3">
    <source>
        <dbReference type="ARBA" id="ARBA00022475"/>
    </source>
</evidence>
<feature type="transmembrane region" description="Helical" evidence="13">
    <location>
        <begin position="145"/>
        <end position="167"/>
    </location>
</feature>
<keyword evidence="7 13" id="KW-0472">Membrane</keyword>
<comment type="subcellular location">
    <subcellularLocation>
        <location evidence="1">Cell membrane</location>
        <topology evidence="1">Multi-pass membrane protein</topology>
    </subcellularLocation>
</comment>
<dbReference type="SUPFAM" id="SSF81321">
    <property type="entry name" value="Family A G protein-coupled receptor-like"/>
    <property type="match status" value="1"/>
</dbReference>
<dbReference type="PROSITE" id="PS00237">
    <property type="entry name" value="G_PROTEIN_RECEP_F1_1"/>
    <property type="match status" value="1"/>
</dbReference>
<evidence type="ECO:0000256" key="2">
    <source>
        <dbReference type="ARBA" id="ARBA00010663"/>
    </source>
</evidence>
<keyword evidence="6 12" id="KW-0297">G-protein coupled receptor</keyword>
<comment type="caution">
    <text evidence="15">The sequence shown here is derived from an EMBL/GenBank/DDBJ whole genome shotgun (WGS) entry which is preliminary data.</text>
</comment>
<name>A0ABQ9F9K4_TEGGR</name>
<dbReference type="Gene3D" id="1.20.1070.10">
    <property type="entry name" value="Rhodopsin 7-helix transmembrane proteins"/>
    <property type="match status" value="1"/>
</dbReference>
<dbReference type="PRINTS" id="PR01012">
    <property type="entry name" value="NRPEPTIDEYR"/>
</dbReference>
<dbReference type="InterPro" id="IPR017452">
    <property type="entry name" value="GPCR_Rhodpsn_7TM"/>
</dbReference>
<keyword evidence="16" id="KW-1185">Reference proteome</keyword>
<dbReference type="InterPro" id="IPR000276">
    <property type="entry name" value="GPCR_Rhodpsn"/>
</dbReference>
<comment type="similarity">
    <text evidence="2 12">Belongs to the G-protein coupled receptor 1 family.</text>
</comment>
<keyword evidence="10" id="KW-0325">Glycoprotein</keyword>
<keyword evidence="8" id="KW-1015">Disulfide bond</keyword>
<dbReference type="EMBL" id="JARBDR010000342">
    <property type="protein sequence ID" value="KAJ8314033.1"/>
    <property type="molecule type" value="Genomic_DNA"/>
</dbReference>
<feature type="transmembrane region" description="Helical" evidence="13">
    <location>
        <begin position="267"/>
        <end position="287"/>
    </location>
</feature>
<feature type="transmembrane region" description="Helical" evidence="13">
    <location>
        <begin position="227"/>
        <end position="247"/>
    </location>
</feature>
<evidence type="ECO:0000256" key="5">
    <source>
        <dbReference type="ARBA" id="ARBA00022989"/>
    </source>
</evidence>
<dbReference type="Proteomes" id="UP001217089">
    <property type="component" value="Unassembled WGS sequence"/>
</dbReference>
<accession>A0ABQ9F9K4</accession>
<dbReference type="PROSITE" id="PS50262">
    <property type="entry name" value="G_PROTEIN_RECEP_F1_2"/>
    <property type="match status" value="1"/>
</dbReference>
<proteinExistence type="inferred from homology"/>
<dbReference type="PANTHER" id="PTHR45695:SF23">
    <property type="entry name" value="GALANIN-LIKE G-PROTEIN COUPLED RECEPTOR NPR-9"/>
    <property type="match status" value="1"/>
</dbReference>
<keyword evidence="3" id="KW-1003">Cell membrane</keyword>
<evidence type="ECO:0000259" key="14">
    <source>
        <dbReference type="PROSITE" id="PS50262"/>
    </source>
</evidence>
<keyword evidence="9 12" id="KW-0675">Receptor</keyword>
<evidence type="ECO:0000256" key="9">
    <source>
        <dbReference type="ARBA" id="ARBA00023170"/>
    </source>
</evidence>
<evidence type="ECO:0000256" key="10">
    <source>
        <dbReference type="ARBA" id="ARBA00023180"/>
    </source>
</evidence>
<evidence type="ECO:0000313" key="16">
    <source>
        <dbReference type="Proteomes" id="UP001217089"/>
    </source>
</evidence>
<organism evidence="15 16">
    <name type="scientific">Tegillarca granosa</name>
    <name type="common">Malaysian cockle</name>
    <name type="synonym">Anadara granosa</name>
    <dbReference type="NCBI Taxonomy" id="220873"/>
    <lineage>
        <taxon>Eukaryota</taxon>
        <taxon>Metazoa</taxon>
        <taxon>Spiralia</taxon>
        <taxon>Lophotrochozoa</taxon>
        <taxon>Mollusca</taxon>
        <taxon>Bivalvia</taxon>
        <taxon>Autobranchia</taxon>
        <taxon>Pteriomorphia</taxon>
        <taxon>Arcoida</taxon>
        <taxon>Arcoidea</taxon>
        <taxon>Arcidae</taxon>
        <taxon>Tegillarca</taxon>
    </lineage>
</organism>